<sequence length="213" mass="23193">MSQPESQTSPEVKSDNNTNWLSLLFSDSEDEGLEPAAPSTAPKTRQPSKYALWSHGILHGQCCRPAWMHRDCITGYAKSAGLHHVKCPLCFNRDTFIETLFTFVKTYPQSYHLHLLSHRDAAWELEPGAFANSDNPEAGNSTASSPSTIPAAASPPDENTKPSAPSSHSSRNPTVQKAEVQPTFDGDRPPARLSTVEEVCCLDTESEGEATPV</sequence>
<reference evidence="2 3" key="1">
    <citation type="submission" date="2018-11" db="EMBL/GenBank/DDBJ databases">
        <authorList>
            <consortium name="Pathogen Informatics"/>
        </authorList>
    </citation>
    <scope>NUCLEOTIDE SEQUENCE [LARGE SCALE GENOMIC DNA]</scope>
</reference>
<gene>
    <name evidence="2" type="ORF">DILT_LOCUS4182</name>
</gene>
<feature type="non-terminal residue" evidence="2">
    <location>
        <position position="213"/>
    </location>
</feature>
<organism evidence="2 3">
    <name type="scientific">Dibothriocephalus latus</name>
    <name type="common">Fish tapeworm</name>
    <name type="synonym">Diphyllobothrium latum</name>
    <dbReference type="NCBI Taxonomy" id="60516"/>
    <lineage>
        <taxon>Eukaryota</taxon>
        <taxon>Metazoa</taxon>
        <taxon>Spiralia</taxon>
        <taxon>Lophotrochozoa</taxon>
        <taxon>Platyhelminthes</taxon>
        <taxon>Cestoda</taxon>
        <taxon>Eucestoda</taxon>
        <taxon>Diphyllobothriidea</taxon>
        <taxon>Diphyllobothriidae</taxon>
        <taxon>Dibothriocephalus</taxon>
    </lineage>
</organism>
<name>A0A3P6U9R8_DIBLA</name>
<accession>A0A3P6U9R8</accession>
<evidence type="ECO:0000256" key="1">
    <source>
        <dbReference type="SAM" id="MobiDB-lite"/>
    </source>
</evidence>
<protein>
    <submittedName>
        <fullName evidence="2">Uncharacterized protein</fullName>
    </submittedName>
</protein>
<feature type="compositionally biased region" description="Low complexity" evidence="1">
    <location>
        <begin position="141"/>
        <end position="156"/>
    </location>
</feature>
<evidence type="ECO:0000313" key="3">
    <source>
        <dbReference type="Proteomes" id="UP000281553"/>
    </source>
</evidence>
<feature type="region of interest" description="Disordered" evidence="1">
    <location>
        <begin position="129"/>
        <end position="196"/>
    </location>
</feature>
<feature type="compositionally biased region" description="Polar residues" evidence="1">
    <location>
        <begin position="161"/>
        <end position="175"/>
    </location>
</feature>
<dbReference type="EMBL" id="UYRU01044978">
    <property type="protein sequence ID" value="VDK88270.1"/>
    <property type="molecule type" value="Genomic_DNA"/>
</dbReference>
<dbReference type="AlphaFoldDB" id="A0A3P6U9R8"/>
<proteinExistence type="predicted"/>
<dbReference type="Proteomes" id="UP000281553">
    <property type="component" value="Unassembled WGS sequence"/>
</dbReference>
<keyword evidence="3" id="KW-1185">Reference proteome</keyword>
<dbReference type="OrthoDB" id="512616at2759"/>
<evidence type="ECO:0000313" key="2">
    <source>
        <dbReference type="EMBL" id="VDK88270.1"/>
    </source>
</evidence>